<protein>
    <recommendedName>
        <fullName evidence="5">NAC domain-containing protein</fullName>
    </recommendedName>
</protein>
<dbReference type="Pfam" id="PF02365">
    <property type="entry name" value="NAM"/>
    <property type="match status" value="1"/>
</dbReference>
<keyword evidence="3" id="KW-0804">Transcription</keyword>
<evidence type="ECO:0000256" key="2">
    <source>
        <dbReference type="ARBA" id="ARBA00023125"/>
    </source>
</evidence>
<dbReference type="Proteomes" id="UP001227230">
    <property type="component" value="Chromosome 18"/>
</dbReference>
<reference evidence="6 7" key="1">
    <citation type="journal article" date="2023" name="Hortic Res">
        <title>The complete reference genome for grapevine (Vitis vinifera L.) genetics and breeding.</title>
        <authorList>
            <person name="Shi X."/>
            <person name="Cao S."/>
            <person name="Wang X."/>
            <person name="Huang S."/>
            <person name="Wang Y."/>
            <person name="Liu Z."/>
            <person name="Liu W."/>
            <person name="Leng X."/>
            <person name="Peng Y."/>
            <person name="Wang N."/>
            <person name="Wang Y."/>
            <person name="Ma Z."/>
            <person name="Xu X."/>
            <person name="Zhang F."/>
            <person name="Xue H."/>
            <person name="Zhong H."/>
            <person name="Wang Y."/>
            <person name="Zhang K."/>
            <person name="Velt A."/>
            <person name="Avia K."/>
            <person name="Holtgrawe D."/>
            <person name="Grimplet J."/>
            <person name="Matus J.T."/>
            <person name="Ware D."/>
            <person name="Wu X."/>
            <person name="Wang H."/>
            <person name="Liu C."/>
            <person name="Fang Y."/>
            <person name="Rustenholz C."/>
            <person name="Cheng Z."/>
            <person name="Xiao H."/>
            <person name="Zhou Y."/>
        </authorList>
    </citation>
    <scope>NUCLEOTIDE SEQUENCE [LARGE SCALE GENOMIC DNA]</scope>
    <source>
        <strain evidence="7">cv. Pinot noir / PN40024</strain>
        <tissue evidence="6">Leaf</tissue>
    </source>
</reference>
<accession>A0ABY9DVR8</accession>
<dbReference type="PANTHER" id="PTHR31744:SF211">
    <property type="entry name" value="OS04G0691300 PROTEIN"/>
    <property type="match status" value="1"/>
</dbReference>
<dbReference type="EMBL" id="CP126665">
    <property type="protein sequence ID" value="WKA11006.1"/>
    <property type="molecule type" value="Genomic_DNA"/>
</dbReference>
<dbReference type="InterPro" id="IPR036093">
    <property type="entry name" value="NAC_dom_sf"/>
</dbReference>
<dbReference type="InterPro" id="IPR003441">
    <property type="entry name" value="NAC-dom"/>
</dbReference>
<sequence>MYIYTSLPLSLSFTATLISISLHTNNIQPSPKQILLHFFIRRSFAMEMESCVPPGFRFHPTEQELVDYYLKRKINSLKIDLDVIIEIDLYRMEPWDIQDRCKLGYDEQNEWAIVVQEEGWVVCRAFKKPTSSHKQSYEAWSHAYYVRDSSHVEPPSLPATLSPMHMVHPNQGFYQRYFGSEQELMYNHGIMNNQAFEIPQLDSPSALSPSLATKEVFEHNGMNNSEYFEDENSDHAKQYIDWKNLDDLLASQLADTTSSAPLVPYNSELGAQNPVSHLLGCFPDL</sequence>
<dbReference type="Gene3D" id="2.170.150.80">
    <property type="entry name" value="NAC domain"/>
    <property type="match status" value="1"/>
</dbReference>
<feature type="domain" description="NAC" evidence="5">
    <location>
        <begin position="52"/>
        <end position="219"/>
    </location>
</feature>
<keyword evidence="7" id="KW-1185">Reference proteome</keyword>
<organism evidence="6 7">
    <name type="scientific">Vitis vinifera</name>
    <name type="common">Grape</name>
    <dbReference type="NCBI Taxonomy" id="29760"/>
    <lineage>
        <taxon>Eukaryota</taxon>
        <taxon>Viridiplantae</taxon>
        <taxon>Streptophyta</taxon>
        <taxon>Embryophyta</taxon>
        <taxon>Tracheophyta</taxon>
        <taxon>Spermatophyta</taxon>
        <taxon>Magnoliopsida</taxon>
        <taxon>eudicotyledons</taxon>
        <taxon>Gunneridae</taxon>
        <taxon>Pentapetalae</taxon>
        <taxon>rosids</taxon>
        <taxon>Vitales</taxon>
        <taxon>Vitaceae</taxon>
        <taxon>Viteae</taxon>
        <taxon>Vitis</taxon>
    </lineage>
</organism>
<keyword evidence="2" id="KW-0238">DNA-binding</keyword>
<proteinExistence type="predicted"/>
<dbReference type="SUPFAM" id="SSF101941">
    <property type="entry name" value="NAC domain"/>
    <property type="match status" value="1"/>
</dbReference>
<dbReference type="PANTHER" id="PTHR31744">
    <property type="entry name" value="PROTEIN CUP-SHAPED COTYLEDON 2-RELATED"/>
    <property type="match status" value="1"/>
</dbReference>
<name>A0ABY9DVR8_VITVI</name>
<keyword evidence="4" id="KW-0539">Nucleus</keyword>
<evidence type="ECO:0000313" key="6">
    <source>
        <dbReference type="EMBL" id="WKA11006.1"/>
    </source>
</evidence>
<keyword evidence="1" id="KW-0805">Transcription regulation</keyword>
<evidence type="ECO:0000256" key="3">
    <source>
        <dbReference type="ARBA" id="ARBA00023163"/>
    </source>
</evidence>
<gene>
    <name evidence="6" type="ORF">VitviT2T_028543</name>
</gene>
<evidence type="ECO:0000313" key="7">
    <source>
        <dbReference type="Proteomes" id="UP001227230"/>
    </source>
</evidence>
<dbReference type="PROSITE" id="PS51005">
    <property type="entry name" value="NAC"/>
    <property type="match status" value="1"/>
</dbReference>
<evidence type="ECO:0000256" key="1">
    <source>
        <dbReference type="ARBA" id="ARBA00023015"/>
    </source>
</evidence>
<evidence type="ECO:0000256" key="4">
    <source>
        <dbReference type="ARBA" id="ARBA00023242"/>
    </source>
</evidence>
<evidence type="ECO:0000259" key="5">
    <source>
        <dbReference type="PROSITE" id="PS51005"/>
    </source>
</evidence>